<feature type="transmembrane region" description="Helical" evidence="2">
    <location>
        <begin position="137"/>
        <end position="158"/>
    </location>
</feature>
<feature type="coiled-coil region" evidence="1">
    <location>
        <begin position="24"/>
        <end position="123"/>
    </location>
</feature>
<dbReference type="Proteomes" id="UP001236507">
    <property type="component" value="Unassembled WGS sequence"/>
</dbReference>
<accession>A0ABT6YF12</accession>
<evidence type="ECO:0000313" key="3">
    <source>
        <dbReference type="EMBL" id="MDI9862029.1"/>
    </source>
</evidence>
<sequence>MKKIAFLFIALLTFVVKGIAQDRLKSLTEERQVLYSKFKESESQSSGIFGNRTKDDMQSSIEALKEIMAKDNEILDELNNLSEKSKSDFTEQYNDLIQQNNELREKNRELSELSERHKGWSKENHTILESVEEEKTFTLSISVVVAFLLIVYVIKFYTLKSKYNELKKQQRLE</sequence>
<keyword evidence="2" id="KW-0472">Membrane</keyword>
<keyword evidence="1" id="KW-0175">Coiled coil</keyword>
<evidence type="ECO:0000313" key="4">
    <source>
        <dbReference type="Proteomes" id="UP001236507"/>
    </source>
</evidence>
<dbReference type="EMBL" id="JASHIF010000025">
    <property type="protein sequence ID" value="MDI9862029.1"/>
    <property type="molecule type" value="Genomic_DNA"/>
</dbReference>
<comment type="caution">
    <text evidence="3">The sequence shown here is derived from an EMBL/GenBank/DDBJ whole genome shotgun (WGS) entry which is preliminary data.</text>
</comment>
<keyword evidence="4" id="KW-1185">Reference proteome</keyword>
<evidence type="ECO:0000256" key="1">
    <source>
        <dbReference type="SAM" id="Coils"/>
    </source>
</evidence>
<dbReference type="RefSeq" id="WP_283346354.1">
    <property type="nucleotide sequence ID" value="NZ_JASHIF010000025.1"/>
</dbReference>
<protein>
    <submittedName>
        <fullName evidence="3">Uncharacterized protein</fullName>
    </submittedName>
</protein>
<gene>
    <name evidence="3" type="ORF">QM524_22590</name>
</gene>
<keyword evidence="2" id="KW-1133">Transmembrane helix</keyword>
<organism evidence="3 4">
    <name type="scientific">Flectobacillus roseus</name>
    <dbReference type="NCBI Taxonomy" id="502259"/>
    <lineage>
        <taxon>Bacteria</taxon>
        <taxon>Pseudomonadati</taxon>
        <taxon>Bacteroidota</taxon>
        <taxon>Cytophagia</taxon>
        <taxon>Cytophagales</taxon>
        <taxon>Flectobacillaceae</taxon>
        <taxon>Flectobacillus</taxon>
    </lineage>
</organism>
<evidence type="ECO:0000256" key="2">
    <source>
        <dbReference type="SAM" id="Phobius"/>
    </source>
</evidence>
<reference evidence="3 4" key="1">
    <citation type="submission" date="2023-05" db="EMBL/GenBank/DDBJ databases">
        <title>Novel species of genus Flectobacillus isolated from stream in China.</title>
        <authorList>
            <person name="Lu H."/>
        </authorList>
    </citation>
    <scope>NUCLEOTIDE SEQUENCE [LARGE SCALE GENOMIC DNA]</scope>
    <source>
        <strain evidence="3 4">KCTC 42575</strain>
    </source>
</reference>
<name>A0ABT6YF12_9BACT</name>
<proteinExistence type="predicted"/>
<keyword evidence="2" id="KW-0812">Transmembrane</keyword>